<dbReference type="KEGG" id="rge:RGE_27820"/>
<sequence>MTQGLLPTLPAAWRSIPVPVRRLMLGELFGLLAAAAMHLALAWWISREGGAEALARYGAITAFAALLATPLLSPAGDRWPKRQLIRVGKLALVLDALGLTLLCAAGVYDLRLICACSLLSVAATALLWPAEASVLPELLPPADLPTALRLRRGAQALGGMLGPGLCGVVLAGAGLRAAMVMSLLLFGLATLAAWRVGSAQRPAETTARRGWFDEMADGLRAKWRVRLDRWWTLVGALMMMCLLPATGLLLPLRIQGLGLSAAWFGACSAAMSLGLLAGVAGLAPALIERVGRVRALAVAVQACAVAIAGIGLVRWAPGLVALFAVIGLALAVTQLVGQTHRMLAMPDDYRSRMSSAHLAIAHLAAALAPALGGALLGVATVPTGYLLLGAGFAASGLLLMAVPGLALFLRQDHEGARGWYDRHYPQAFTRS</sequence>
<dbReference type="CDD" id="cd06173">
    <property type="entry name" value="MFS_MefA_like"/>
    <property type="match status" value="1"/>
</dbReference>
<dbReference type="Proteomes" id="UP000007883">
    <property type="component" value="Chromosome"/>
</dbReference>
<feature type="transmembrane region" description="Helical" evidence="6">
    <location>
        <begin position="319"/>
        <end position="337"/>
    </location>
</feature>
<feature type="transmembrane region" description="Helical" evidence="6">
    <location>
        <begin position="358"/>
        <end position="379"/>
    </location>
</feature>
<feature type="transmembrane region" description="Helical" evidence="6">
    <location>
        <begin position="262"/>
        <end position="283"/>
    </location>
</feature>
<evidence type="ECO:0000256" key="3">
    <source>
        <dbReference type="ARBA" id="ARBA00022692"/>
    </source>
</evidence>
<feature type="transmembrane region" description="Helical" evidence="6">
    <location>
        <begin position="84"/>
        <end position="105"/>
    </location>
</feature>
<evidence type="ECO:0000313" key="8">
    <source>
        <dbReference type="Proteomes" id="UP000007883"/>
    </source>
</evidence>
<evidence type="ECO:0000256" key="1">
    <source>
        <dbReference type="ARBA" id="ARBA00004651"/>
    </source>
</evidence>
<dbReference type="PANTHER" id="PTHR23513:SF6">
    <property type="entry name" value="MAJOR FACILITATOR SUPERFAMILY ASSOCIATED DOMAIN-CONTAINING PROTEIN"/>
    <property type="match status" value="1"/>
</dbReference>
<feature type="transmembrane region" description="Helical" evidence="6">
    <location>
        <begin position="295"/>
        <end position="313"/>
    </location>
</feature>
<name>I0HSY4_RUBGI</name>
<evidence type="ECO:0000256" key="6">
    <source>
        <dbReference type="SAM" id="Phobius"/>
    </source>
</evidence>
<protein>
    <submittedName>
        <fullName evidence="7">Major facilitator superfamily MFS_1</fullName>
    </submittedName>
</protein>
<dbReference type="HOGENOM" id="CLU_620666_0_0_4"/>
<dbReference type="eggNOG" id="COG2814">
    <property type="taxonomic scope" value="Bacteria"/>
</dbReference>
<keyword evidence="8" id="KW-1185">Reference proteome</keyword>
<dbReference type="Pfam" id="PF07690">
    <property type="entry name" value="MFS_1"/>
    <property type="match status" value="1"/>
</dbReference>
<dbReference type="InterPro" id="IPR036259">
    <property type="entry name" value="MFS_trans_sf"/>
</dbReference>
<evidence type="ECO:0000256" key="2">
    <source>
        <dbReference type="ARBA" id="ARBA00022475"/>
    </source>
</evidence>
<proteinExistence type="predicted"/>
<dbReference type="AlphaFoldDB" id="I0HSY4"/>
<keyword evidence="5 6" id="KW-0472">Membrane</keyword>
<dbReference type="GO" id="GO:0005886">
    <property type="term" value="C:plasma membrane"/>
    <property type="evidence" value="ECO:0007669"/>
    <property type="project" value="UniProtKB-SubCell"/>
</dbReference>
<dbReference type="GO" id="GO:0022857">
    <property type="term" value="F:transmembrane transporter activity"/>
    <property type="evidence" value="ECO:0007669"/>
    <property type="project" value="InterPro"/>
</dbReference>
<dbReference type="RefSeq" id="WP_014428983.1">
    <property type="nucleotide sequence ID" value="NC_017075.1"/>
</dbReference>
<evidence type="ECO:0000256" key="5">
    <source>
        <dbReference type="ARBA" id="ARBA00023136"/>
    </source>
</evidence>
<keyword evidence="2" id="KW-1003">Cell membrane</keyword>
<organism evidence="7 8">
    <name type="scientific">Rubrivivax gelatinosus (strain NBRC 100245 / IL144)</name>
    <dbReference type="NCBI Taxonomy" id="983917"/>
    <lineage>
        <taxon>Bacteria</taxon>
        <taxon>Pseudomonadati</taxon>
        <taxon>Pseudomonadota</taxon>
        <taxon>Betaproteobacteria</taxon>
        <taxon>Burkholderiales</taxon>
        <taxon>Sphaerotilaceae</taxon>
        <taxon>Rubrivivax</taxon>
    </lineage>
</organism>
<dbReference type="PATRIC" id="fig|983917.3.peg.2710"/>
<feature type="transmembrane region" description="Helical" evidence="6">
    <location>
        <begin position="53"/>
        <end position="72"/>
    </location>
</feature>
<dbReference type="InterPro" id="IPR011701">
    <property type="entry name" value="MFS"/>
</dbReference>
<feature type="transmembrane region" description="Helical" evidence="6">
    <location>
        <begin position="168"/>
        <end position="194"/>
    </location>
</feature>
<dbReference type="PANTHER" id="PTHR23513">
    <property type="entry name" value="INTEGRAL MEMBRANE EFFLUX PROTEIN-RELATED"/>
    <property type="match status" value="1"/>
</dbReference>
<dbReference type="SUPFAM" id="SSF103473">
    <property type="entry name" value="MFS general substrate transporter"/>
    <property type="match status" value="1"/>
</dbReference>
<dbReference type="STRING" id="983917.RGE_27820"/>
<keyword evidence="4 6" id="KW-1133">Transmembrane helix</keyword>
<reference evidence="7 8" key="1">
    <citation type="journal article" date="2012" name="J. Bacteriol.">
        <title>Complete genome sequence of phototrophic betaproteobacterium Rubrivivax gelatinosus IL144.</title>
        <authorList>
            <person name="Nagashima S."/>
            <person name="Kamimura A."/>
            <person name="Shimizu T."/>
            <person name="Nakamura-isaki S."/>
            <person name="Aono E."/>
            <person name="Sakamoto K."/>
            <person name="Ichikawa N."/>
            <person name="Nakazawa H."/>
            <person name="Sekine M."/>
            <person name="Yamazaki S."/>
            <person name="Fujita N."/>
            <person name="Shimada K."/>
            <person name="Hanada S."/>
            <person name="Nagashima K.V.P."/>
        </authorList>
    </citation>
    <scope>NUCLEOTIDE SEQUENCE [LARGE SCALE GENOMIC DNA]</scope>
    <source>
        <strain evidence="8">NBRC 100245 / IL144</strain>
    </source>
</reference>
<feature type="transmembrane region" description="Helical" evidence="6">
    <location>
        <begin position="230"/>
        <end position="250"/>
    </location>
</feature>
<accession>I0HSY4</accession>
<feature type="transmembrane region" description="Helical" evidence="6">
    <location>
        <begin position="385"/>
        <end position="409"/>
    </location>
</feature>
<evidence type="ECO:0000313" key="7">
    <source>
        <dbReference type="EMBL" id="BAL96121.1"/>
    </source>
</evidence>
<gene>
    <name evidence="7" type="ordered locus">RGE_27820</name>
</gene>
<dbReference type="EMBL" id="AP012320">
    <property type="protein sequence ID" value="BAL96121.1"/>
    <property type="molecule type" value="Genomic_DNA"/>
</dbReference>
<comment type="subcellular location">
    <subcellularLocation>
        <location evidence="1">Cell membrane</location>
        <topology evidence="1">Multi-pass membrane protein</topology>
    </subcellularLocation>
</comment>
<evidence type="ECO:0000256" key="4">
    <source>
        <dbReference type="ARBA" id="ARBA00022989"/>
    </source>
</evidence>
<keyword evidence="3 6" id="KW-0812">Transmembrane</keyword>
<dbReference type="Gene3D" id="1.20.1250.20">
    <property type="entry name" value="MFS general substrate transporter like domains"/>
    <property type="match status" value="1"/>
</dbReference>
<feature type="transmembrane region" description="Helical" evidence="6">
    <location>
        <begin position="28"/>
        <end position="46"/>
    </location>
</feature>